<keyword evidence="3" id="KW-1185">Reference proteome</keyword>
<dbReference type="Proteomes" id="UP000314294">
    <property type="component" value="Unassembled WGS sequence"/>
</dbReference>
<name>A0A4Z2EEE0_9TELE</name>
<sequence length="71" mass="7741">MDLPPPSHFAGDRGGPLPEAISGSTDPSLQHPTRKWVVESPSPNWSHHLRRSPLPAGMKLATGDLKRLLQI</sequence>
<organism evidence="2 3">
    <name type="scientific">Liparis tanakae</name>
    <name type="common">Tanaka's snailfish</name>
    <dbReference type="NCBI Taxonomy" id="230148"/>
    <lineage>
        <taxon>Eukaryota</taxon>
        <taxon>Metazoa</taxon>
        <taxon>Chordata</taxon>
        <taxon>Craniata</taxon>
        <taxon>Vertebrata</taxon>
        <taxon>Euteleostomi</taxon>
        <taxon>Actinopterygii</taxon>
        <taxon>Neopterygii</taxon>
        <taxon>Teleostei</taxon>
        <taxon>Neoteleostei</taxon>
        <taxon>Acanthomorphata</taxon>
        <taxon>Eupercaria</taxon>
        <taxon>Perciformes</taxon>
        <taxon>Cottioidei</taxon>
        <taxon>Cottales</taxon>
        <taxon>Liparidae</taxon>
        <taxon>Liparis</taxon>
    </lineage>
</organism>
<dbReference type="EMBL" id="SRLO01009255">
    <property type="protein sequence ID" value="TNN26920.1"/>
    <property type="molecule type" value="Genomic_DNA"/>
</dbReference>
<accession>A0A4Z2EEE0</accession>
<protein>
    <submittedName>
        <fullName evidence="2">Uncharacterized protein</fullName>
    </submittedName>
</protein>
<evidence type="ECO:0000256" key="1">
    <source>
        <dbReference type="SAM" id="MobiDB-lite"/>
    </source>
</evidence>
<reference evidence="2 3" key="1">
    <citation type="submission" date="2019-03" db="EMBL/GenBank/DDBJ databases">
        <title>First draft genome of Liparis tanakae, snailfish: a comprehensive survey of snailfish specific genes.</title>
        <authorList>
            <person name="Kim W."/>
            <person name="Song I."/>
            <person name="Jeong J.-H."/>
            <person name="Kim D."/>
            <person name="Kim S."/>
            <person name="Ryu S."/>
            <person name="Song J.Y."/>
            <person name="Lee S.K."/>
        </authorList>
    </citation>
    <scope>NUCLEOTIDE SEQUENCE [LARGE SCALE GENOMIC DNA]</scope>
    <source>
        <tissue evidence="2">Muscle</tissue>
    </source>
</reference>
<evidence type="ECO:0000313" key="3">
    <source>
        <dbReference type="Proteomes" id="UP000314294"/>
    </source>
</evidence>
<feature type="compositionally biased region" description="Polar residues" evidence="1">
    <location>
        <begin position="22"/>
        <end position="31"/>
    </location>
</feature>
<gene>
    <name evidence="2" type="ORF">EYF80_062939</name>
</gene>
<proteinExistence type="predicted"/>
<comment type="caution">
    <text evidence="2">The sequence shown here is derived from an EMBL/GenBank/DDBJ whole genome shotgun (WGS) entry which is preliminary data.</text>
</comment>
<evidence type="ECO:0000313" key="2">
    <source>
        <dbReference type="EMBL" id="TNN26920.1"/>
    </source>
</evidence>
<dbReference type="AlphaFoldDB" id="A0A4Z2EEE0"/>
<feature type="region of interest" description="Disordered" evidence="1">
    <location>
        <begin position="1"/>
        <end position="31"/>
    </location>
</feature>